<keyword evidence="3 4" id="KW-0067">ATP-binding</keyword>
<evidence type="ECO:0000256" key="2">
    <source>
        <dbReference type="ARBA" id="ARBA00022741"/>
    </source>
</evidence>
<evidence type="ECO:0000256" key="3">
    <source>
        <dbReference type="ARBA" id="ARBA00022840"/>
    </source>
</evidence>
<comment type="caution">
    <text evidence="6">The sequence shown here is derived from an EMBL/GenBank/DDBJ whole genome shotgun (WGS) entry which is preliminary data.</text>
</comment>
<evidence type="ECO:0000313" key="7">
    <source>
        <dbReference type="Proteomes" id="UP001595891"/>
    </source>
</evidence>
<dbReference type="InterPro" id="IPR011761">
    <property type="entry name" value="ATP-grasp"/>
</dbReference>
<proteinExistence type="predicted"/>
<dbReference type="SMART" id="SM01209">
    <property type="entry name" value="GARS_A"/>
    <property type="match status" value="1"/>
</dbReference>
<dbReference type="SUPFAM" id="SSF56059">
    <property type="entry name" value="Glutathione synthetase ATP-binding domain-like"/>
    <property type="match status" value="1"/>
</dbReference>
<reference evidence="7" key="1">
    <citation type="journal article" date="2019" name="Int. J. Syst. Evol. Microbiol.">
        <title>The Global Catalogue of Microorganisms (GCM) 10K type strain sequencing project: providing services to taxonomists for standard genome sequencing and annotation.</title>
        <authorList>
            <consortium name="The Broad Institute Genomics Platform"/>
            <consortium name="The Broad Institute Genome Sequencing Center for Infectious Disease"/>
            <person name="Wu L."/>
            <person name="Ma J."/>
        </authorList>
    </citation>
    <scope>NUCLEOTIDE SEQUENCE [LARGE SCALE GENOMIC DNA]</scope>
    <source>
        <strain evidence="7">CCUG 49560</strain>
    </source>
</reference>
<dbReference type="InterPro" id="IPR052032">
    <property type="entry name" value="ATP-dep_AA_Ligase"/>
</dbReference>
<evidence type="ECO:0000256" key="1">
    <source>
        <dbReference type="ARBA" id="ARBA00022598"/>
    </source>
</evidence>
<evidence type="ECO:0000256" key="4">
    <source>
        <dbReference type="PROSITE-ProRule" id="PRU00409"/>
    </source>
</evidence>
<evidence type="ECO:0000259" key="5">
    <source>
        <dbReference type="PROSITE" id="PS50975"/>
    </source>
</evidence>
<dbReference type="Gene3D" id="3.30.470.20">
    <property type="entry name" value="ATP-grasp fold, B domain"/>
    <property type="match status" value="1"/>
</dbReference>
<dbReference type="PROSITE" id="PS50975">
    <property type="entry name" value="ATP_GRASP"/>
    <property type="match status" value="1"/>
</dbReference>
<sequence length="418" mass="43170">MTTLIVGFGVKMLNSLQEQMPDEPVLVVEHPAVIEGRGLRERLAEFPVVTELIAADFVHDEDLGELIARLPRSVDRILPATDETSTVASARLAAGLGLPGAGVEAAQILGDKLRLREVAEAAGLPNPRWRVVAGLAELEAAAGELAVAGGPDHHGLVLKPTGRSGSLGVVLLDPGDDLAEAWAQTTAAAGQSRLDPPPPTRFLVEERVHGDEVSVECLVDAGEVVFSNVTAKRVLPGRHPVETGHVVPAPAGRVLPKELLGLMETLVGATGFRSGILHCEWLLTTTGPVLVECAGRLPGDRITDLIALAYGVPFIARYAALMTAGAEGSAMPETAGQASAITFLTSPSGTVERVGGVAAATAAPGVCAVDVRAAAGDQVSEPLASKDRVGHVLVVGEDAGQALDRAAHAVSLIEIALR</sequence>
<dbReference type="EMBL" id="JBHSFN010000032">
    <property type="protein sequence ID" value="MFC4591378.1"/>
    <property type="molecule type" value="Genomic_DNA"/>
</dbReference>
<name>A0ABV9EPI5_9ACTN</name>
<keyword evidence="2 4" id="KW-0547">Nucleotide-binding</keyword>
<dbReference type="InterPro" id="IPR040570">
    <property type="entry name" value="LAL_C2"/>
</dbReference>
<accession>A0ABV9EPI5</accession>
<keyword evidence="7" id="KW-1185">Reference proteome</keyword>
<dbReference type="Pfam" id="PF18603">
    <property type="entry name" value="LAL_C2"/>
    <property type="match status" value="1"/>
</dbReference>
<dbReference type="PANTHER" id="PTHR43585">
    <property type="entry name" value="FUMIPYRROLE BIOSYNTHESIS PROTEIN C"/>
    <property type="match status" value="1"/>
</dbReference>
<evidence type="ECO:0000313" key="6">
    <source>
        <dbReference type="EMBL" id="MFC4591378.1"/>
    </source>
</evidence>
<dbReference type="Proteomes" id="UP001595891">
    <property type="component" value="Unassembled WGS sequence"/>
</dbReference>
<feature type="domain" description="ATP-grasp" evidence="5">
    <location>
        <begin position="116"/>
        <end position="323"/>
    </location>
</feature>
<organism evidence="6 7">
    <name type="scientific">Sphaerisporangium corydalis</name>
    <dbReference type="NCBI Taxonomy" id="1441875"/>
    <lineage>
        <taxon>Bacteria</taxon>
        <taxon>Bacillati</taxon>
        <taxon>Actinomycetota</taxon>
        <taxon>Actinomycetes</taxon>
        <taxon>Streptosporangiales</taxon>
        <taxon>Streptosporangiaceae</taxon>
        <taxon>Sphaerisporangium</taxon>
    </lineage>
</organism>
<dbReference type="RefSeq" id="WP_262844833.1">
    <property type="nucleotide sequence ID" value="NZ_JANZYP010000033.1"/>
</dbReference>
<keyword evidence="1" id="KW-0436">Ligase</keyword>
<dbReference type="PANTHER" id="PTHR43585:SF2">
    <property type="entry name" value="ATP-GRASP ENZYME FSQD"/>
    <property type="match status" value="1"/>
</dbReference>
<dbReference type="Pfam" id="PF13535">
    <property type="entry name" value="ATP-grasp_4"/>
    <property type="match status" value="1"/>
</dbReference>
<protein>
    <submittedName>
        <fullName evidence="6">ATP-grasp domain-containing protein</fullName>
    </submittedName>
</protein>
<gene>
    <name evidence="6" type="ORF">ACFO8L_35160</name>
</gene>